<evidence type="ECO:0000313" key="3">
    <source>
        <dbReference type="EMBL" id="GMI41124.1"/>
    </source>
</evidence>
<reference evidence="3 4" key="1">
    <citation type="journal article" date="2023" name="Commun. Biol.">
        <title>Genome analysis of Parmales, the sister group of diatoms, reveals the evolutionary specialization of diatoms from phago-mixotrophs to photoautotrophs.</title>
        <authorList>
            <person name="Ban H."/>
            <person name="Sato S."/>
            <person name="Yoshikawa S."/>
            <person name="Yamada K."/>
            <person name="Nakamura Y."/>
            <person name="Ichinomiya M."/>
            <person name="Sato N."/>
            <person name="Blanc-Mathieu R."/>
            <person name="Endo H."/>
            <person name="Kuwata A."/>
            <person name="Ogata H."/>
        </authorList>
    </citation>
    <scope>NUCLEOTIDE SEQUENCE [LARGE SCALE GENOMIC DNA]</scope>
</reference>
<organism evidence="3 4">
    <name type="scientific">Tetraparma gracilis</name>
    <dbReference type="NCBI Taxonomy" id="2962635"/>
    <lineage>
        <taxon>Eukaryota</taxon>
        <taxon>Sar</taxon>
        <taxon>Stramenopiles</taxon>
        <taxon>Ochrophyta</taxon>
        <taxon>Bolidophyceae</taxon>
        <taxon>Parmales</taxon>
        <taxon>Triparmaceae</taxon>
        <taxon>Tetraparma</taxon>
    </lineage>
</organism>
<name>A0ABQ6N634_9STRA</name>
<comment type="caution">
    <text evidence="3">The sequence shown here is derived from an EMBL/GenBank/DDBJ whole genome shotgun (WGS) entry which is preliminary data.</text>
</comment>
<dbReference type="EMBL" id="BRYB01002201">
    <property type="protein sequence ID" value="GMI41124.1"/>
    <property type="molecule type" value="Genomic_DNA"/>
</dbReference>
<feature type="coiled-coil region" evidence="1">
    <location>
        <begin position="26"/>
        <end position="56"/>
    </location>
</feature>
<dbReference type="Proteomes" id="UP001165060">
    <property type="component" value="Unassembled WGS sequence"/>
</dbReference>
<keyword evidence="1" id="KW-0175">Coiled coil</keyword>
<protein>
    <recommendedName>
        <fullName evidence="5">Ribosome biogenesis protein NOP53</fullName>
    </recommendedName>
</protein>
<evidence type="ECO:0000256" key="2">
    <source>
        <dbReference type="SAM" id="MobiDB-lite"/>
    </source>
</evidence>
<evidence type="ECO:0008006" key="5">
    <source>
        <dbReference type="Google" id="ProtNLM"/>
    </source>
</evidence>
<evidence type="ECO:0000256" key="1">
    <source>
        <dbReference type="SAM" id="Coils"/>
    </source>
</evidence>
<keyword evidence="4" id="KW-1185">Reference proteome</keyword>
<evidence type="ECO:0000313" key="4">
    <source>
        <dbReference type="Proteomes" id="UP001165060"/>
    </source>
</evidence>
<feature type="region of interest" description="Disordered" evidence="2">
    <location>
        <begin position="209"/>
        <end position="233"/>
    </location>
</feature>
<proteinExistence type="predicted"/>
<gene>
    <name evidence="3" type="ORF">TeGR_g3553</name>
</gene>
<accession>A0ABQ6N634</accession>
<sequence length="233" mass="26657">MNWNVVTAGAQMNEEDLAAKKQAAAASQDRRRLKDLQRKLDKERRLKEKLQRMEIESYEKQRGVLLKREFDARMERKPRFGEVRGGTKDLQRRRHNLRELTRGDFTSIEKPAGLGKKPDKLRLEPVLQHWMPQFEMGRLATSDKSEEHRANLQRQKQVKAAVQKQRWMRMMNSDEDTGFEVSQLKNVMKGKTGKQGPALGVLSGLMKTQTGGTAPDSFAMQQLKQAGGGGGRR</sequence>